<evidence type="ECO:0000256" key="4">
    <source>
        <dbReference type="ARBA" id="ARBA00022512"/>
    </source>
</evidence>
<feature type="signal peptide" evidence="6">
    <location>
        <begin position="1"/>
        <end position="23"/>
    </location>
</feature>
<feature type="chain" id="PRO_5010752914" description="Pectin acetylesterase" evidence="6">
    <location>
        <begin position="24"/>
        <end position="413"/>
    </location>
</feature>
<dbReference type="KEGG" id="cam:101513263"/>
<name>A0A1S2XYX1_CICAR</name>
<keyword evidence="6" id="KW-0964">Secreted</keyword>
<reference evidence="8 9" key="2">
    <citation type="submission" date="2025-04" db="UniProtKB">
        <authorList>
            <consortium name="RefSeq"/>
        </authorList>
    </citation>
    <scope>IDENTIFICATION</scope>
    <source>
        <tissue evidence="8 9">Etiolated seedlings</tissue>
    </source>
</reference>
<sequence length="413" mass="45783">MKLSMRMKLLILLAAEFAFLVSGIISSGSETQTLMSFSENDVVSLQPQMVNLTLIQGADSKGAVCLDGTLPGYHLDRGFESGANSWLIHLEGGGWCNTIRNCVYRKNTRRGSSKYMENQIPFTGILSNKAEENPDFFNWNRVKLRYCDGASFSGDSENEAAGLQFRGQKIWLAAMEELMSQGMQNAEQALLSGCSAGGLASILHCDEFQSLLPQSSKVKCLSDAGFFLDAIDVSGGRSLRNLFGGVVQLQEVQKNLPKSCLSQRDPTSCFFPQNMVEHVETPLFLLNAAYDVWQVQASLAPPTADPLGSWNDCKSNHANCSSSQIEFLQDFRNQMLDDVKDFSRPSQTGLFINSCFAHCQSERQETWFADDSPLLEDKPIAVAVGDWYFDREVVKAIDCPYPCDNSCHNLVFK</sequence>
<keyword evidence="6" id="KW-0732">Signal</keyword>
<keyword evidence="7" id="KW-1185">Reference proteome</keyword>
<proteinExistence type="inferred from homology"/>
<accession>A0A1S2XYX1</accession>
<dbReference type="PANTHER" id="PTHR21562:SF56">
    <property type="entry name" value="PECTIN ACETYLESTERASE"/>
    <property type="match status" value="1"/>
</dbReference>
<dbReference type="RefSeq" id="XP_004495850.1">
    <property type="nucleotide sequence ID" value="XM_004495793.3"/>
</dbReference>
<dbReference type="GeneID" id="101513263"/>
<keyword evidence="5 6" id="KW-0961">Cell wall biogenesis/degradation</keyword>
<evidence type="ECO:0000313" key="9">
    <source>
        <dbReference type="RefSeq" id="XP_004495850.1"/>
    </source>
</evidence>
<keyword evidence="4 6" id="KW-0134">Cell wall</keyword>
<gene>
    <name evidence="8 9" type="primary">LOC101513263</name>
</gene>
<dbReference type="GO" id="GO:0009505">
    <property type="term" value="C:plant-type cell wall"/>
    <property type="evidence" value="ECO:0007669"/>
    <property type="project" value="TreeGrafter"/>
</dbReference>
<reference evidence="7" key="1">
    <citation type="journal article" date="2013" name="Nat. Biotechnol.">
        <title>Draft genome sequence of chickpea (Cicer arietinum) provides a resource for trait improvement.</title>
        <authorList>
            <person name="Varshney R.K."/>
            <person name="Song C."/>
            <person name="Saxena R.K."/>
            <person name="Azam S."/>
            <person name="Yu S."/>
            <person name="Sharpe A.G."/>
            <person name="Cannon S."/>
            <person name="Baek J."/>
            <person name="Rosen B.D."/>
            <person name="Tar'an B."/>
            <person name="Millan T."/>
            <person name="Zhang X."/>
            <person name="Ramsay L.D."/>
            <person name="Iwata A."/>
            <person name="Wang Y."/>
            <person name="Nelson W."/>
            <person name="Farmer A.D."/>
            <person name="Gaur P.M."/>
            <person name="Soderlund C."/>
            <person name="Penmetsa R.V."/>
            <person name="Xu C."/>
            <person name="Bharti A.K."/>
            <person name="He W."/>
            <person name="Winter P."/>
            <person name="Zhao S."/>
            <person name="Hane J.K."/>
            <person name="Carrasquilla-Garcia N."/>
            <person name="Condie J.A."/>
            <person name="Upadhyaya H.D."/>
            <person name="Luo M.C."/>
            <person name="Thudi M."/>
            <person name="Gowda C.L."/>
            <person name="Singh N.P."/>
            <person name="Lichtenzveig J."/>
            <person name="Gali K.K."/>
            <person name="Rubio J."/>
            <person name="Nadarajan N."/>
            <person name="Dolezel J."/>
            <person name="Bansal K.C."/>
            <person name="Xu X."/>
            <person name="Edwards D."/>
            <person name="Zhang G."/>
            <person name="Kahl G."/>
            <person name="Gil J."/>
            <person name="Singh K.B."/>
            <person name="Datta S.K."/>
            <person name="Jackson S.A."/>
            <person name="Wang J."/>
            <person name="Cook D.R."/>
        </authorList>
    </citation>
    <scope>NUCLEOTIDE SEQUENCE [LARGE SCALE GENOMIC DNA]</scope>
    <source>
        <strain evidence="7">cv. CDC Frontier</strain>
    </source>
</reference>
<evidence type="ECO:0000256" key="1">
    <source>
        <dbReference type="ARBA" id="ARBA00003534"/>
    </source>
</evidence>
<comment type="function">
    <text evidence="1 6">Hydrolyzes acetyl esters in homogalacturonan regions of pectin. In type I primary cell wall, galacturonic acid residues of pectin can be acetylated at the O-2 and O-3 positions. Decreasing the degree of acetylation of pectin gels in vitro alters their physical properties.</text>
</comment>
<dbReference type="InterPro" id="IPR004963">
    <property type="entry name" value="PAE/NOTUM"/>
</dbReference>
<dbReference type="RefSeq" id="XP_004495849.1">
    <property type="nucleotide sequence ID" value="XM_004495792.3"/>
</dbReference>
<keyword evidence="6" id="KW-0378">Hydrolase</keyword>
<evidence type="ECO:0000256" key="3">
    <source>
        <dbReference type="ARBA" id="ARBA00005784"/>
    </source>
</evidence>
<evidence type="ECO:0000313" key="8">
    <source>
        <dbReference type="RefSeq" id="XP_004495849.1"/>
    </source>
</evidence>
<dbReference type="GO" id="GO:0052793">
    <property type="term" value="F:pectin acetylesterase activity"/>
    <property type="evidence" value="ECO:0007669"/>
    <property type="project" value="TreeGrafter"/>
</dbReference>
<dbReference type="AlphaFoldDB" id="A0A1S2XYX1"/>
<dbReference type="GO" id="GO:0071555">
    <property type="term" value="P:cell wall organization"/>
    <property type="evidence" value="ECO:0007669"/>
    <property type="project" value="UniProtKB-KW"/>
</dbReference>
<dbReference type="PaxDb" id="3827-XP_004495849.1"/>
<dbReference type="Pfam" id="PF03283">
    <property type="entry name" value="PAE"/>
    <property type="match status" value="1"/>
</dbReference>
<dbReference type="OrthoDB" id="2015280at2759"/>
<evidence type="ECO:0000256" key="5">
    <source>
        <dbReference type="ARBA" id="ARBA00023316"/>
    </source>
</evidence>
<protein>
    <recommendedName>
        <fullName evidence="6">Pectin acetylesterase</fullName>
        <ecNumber evidence="6">3.1.1.-</ecNumber>
    </recommendedName>
</protein>
<evidence type="ECO:0000256" key="6">
    <source>
        <dbReference type="RuleBase" id="RU363114"/>
    </source>
</evidence>
<evidence type="ECO:0000256" key="2">
    <source>
        <dbReference type="ARBA" id="ARBA00004191"/>
    </source>
</evidence>
<evidence type="ECO:0000313" key="7">
    <source>
        <dbReference type="Proteomes" id="UP000087171"/>
    </source>
</evidence>
<comment type="subcellular location">
    <subcellularLocation>
        <location evidence="2 6">Secreted</location>
        <location evidence="2 6">Cell wall</location>
    </subcellularLocation>
</comment>
<dbReference type="EC" id="3.1.1.-" evidence="6"/>
<organism evidence="7 8">
    <name type="scientific">Cicer arietinum</name>
    <name type="common">Chickpea</name>
    <name type="synonym">Garbanzo</name>
    <dbReference type="NCBI Taxonomy" id="3827"/>
    <lineage>
        <taxon>Eukaryota</taxon>
        <taxon>Viridiplantae</taxon>
        <taxon>Streptophyta</taxon>
        <taxon>Embryophyta</taxon>
        <taxon>Tracheophyta</taxon>
        <taxon>Spermatophyta</taxon>
        <taxon>Magnoliopsida</taxon>
        <taxon>eudicotyledons</taxon>
        <taxon>Gunneridae</taxon>
        <taxon>Pentapetalae</taxon>
        <taxon>rosids</taxon>
        <taxon>fabids</taxon>
        <taxon>Fabales</taxon>
        <taxon>Fabaceae</taxon>
        <taxon>Papilionoideae</taxon>
        <taxon>50 kb inversion clade</taxon>
        <taxon>NPAAA clade</taxon>
        <taxon>Hologalegina</taxon>
        <taxon>IRL clade</taxon>
        <taxon>Cicereae</taxon>
        <taxon>Cicer</taxon>
    </lineage>
</organism>
<dbReference type="eggNOG" id="KOG4287">
    <property type="taxonomic scope" value="Eukaryota"/>
</dbReference>
<dbReference type="PANTHER" id="PTHR21562">
    <property type="entry name" value="NOTUM-RELATED"/>
    <property type="match status" value="1"/>
</dbReference>
<dbReference type="Proteomes" id="UP000087171">
    <property type="component" value="Chromosome Ca4"/>
</dbReference>
<comment type="similarity">
    <text evidence="3 6">Belongs to the pectinacetylesterase family.</text>
</comment>